<reference evidence="2 3" key="1">
    <citation type="submission" date="2016-10" db="EMBL/GenBank/DDBJ databases">
        <title>Comparative genome analysis of multiple Pseudomonas spp. focuses on biocontrol and plant growth promoting traits.</title>
        <authorList>
            <person name="Tao X.-Y."/>
            <person name="Taylor C.G."/>
        </authorList>
    </citation>
    <scope>NUCLEOTIDE SEQUENCE [LARGE SCALE GENOMIC DNA]</scope>
    <source>
        <strain evidence="2 3">37D10</strain>
    </source>
</reference>
<evidence type="ECO:0000313" key="3">
    <source>
        <dbReference type="Proteomes" id="UP000284684"/>
    </source>
</evidence>
<accession>A0A423GV46</accession>
<dbReference type="Proteomes" id="UP000284684">
    <property type="component" value="Unassembled WGS sequence"/>
</dbReference>
<evidence type="ECO:0000313" key="2">
    <source>
        <dbReference type="EMBL" id="RON01285.1"/>
    </source>
</evidence>
<evidence type="ECO:0000256" key="1">
    <source>
        <dbReference type="SAM" id="Phobius"/>
    </source>
</evidence>
<gene>
    <name evidence="2" type="ORF">BK658_08975</name>
</gene>
<keyword evidence="1" id="KW-1133">Transmembrane helix</keyword>
<feature type="transmembrane region" description="Helical" evidence="1">
    <location>
        <begin position="12"/>
        <end position="29"/>
    </location>
</feature>
<feature type="transmembrane region" description="Helical" evidence="1">
    <location>
        <begin position="41"/>
        <end position="61"/>
    </location>
</feature>
<sequence length="130" mass="14479">MSEQSNSGLTQPGLTATVSIALISVFTICSPESISSDMRQAASALIAVISPFIVVLLMRAFHKLNIDPDLIRTVSYLERDLEFQNDQLKGKNLPDETRKIIEANQRSTLEKLSTAHQDFYSGKLKARKVR</sequence>
<keyword evidence="1" id="KW-0812">Transmembrane</keyword>
<dbReference type="EMBL" id="MOBI01000009">
    <property type="protein sequence ID" value="RON01285.1"/>
    <property type="molecule type" value="Genomic_DNA"/>
</dbReference>
<organism evidence="2 3">
    <name type="scientific">Pseudomonas brassicacearum</name>
    <dbReference type="NCBI Taxonomy" id="930166"/>
    <lineage>
        <taxon>Bacteria</taxon>
        <taxon>Pseudomonadati</taxon>
        <taxon>Pseudomonadota</taxon>
        <taxon>Gammaproteobacteria</taxon>
        <taxon>Pseudomonadales</taxon>
        <taxon>Pseudomonadaceae</taxon>
        <taxon>Pseudomonas</taxon>
    </lineage>
</organism>
<protein>
    <submittedName>
        <fullName evidence="2">Uncharacterized protein</fullName>
    </submittedName>
</protein>
<proteinExistence type="predicted"/>
<name>A0A423GV46_9PSED</name>
<keyword evidence="1" id="KW-0472">Membrane</keyword>
<dbReference type="RefSeq" id="WP_123582063.1">
    <property type="nucleotide sequence ID" value="NZ_MOBI01000009.1"/>
</dbReference>
<comment type="caution">
    <text evidence="2">The sequence shown here is derived from an EMBL/GenBank/DDBJ whole genome shotgun (WGS) entry which is preliminary data.</text>
</comment>
<dbReference type="AlphaFoldDB" id="A0A423GV46"/>